<name>A0ACB8U2B4_9APHY</name>
<sequence>MFFSLIFRVISAVCAFLYPGYASYKTLSQRPASEAELEKWLMYWSVLGCIVAFEYVAEWFISWVPFYYPLKTAFLLYLALPQTSGASYLYSAHVQPFFAAHESEIDSALSQFKTYIYNYLQRLLRTAWQHLTLGQASSGTPQPNALDEGGITGEAALNSGAPPSLTDPVSGPAQLAQTLWSSYGPSILTAGMGFLRQAEATSQTTAAQALNTPPIAHSRTTSSQSVNDRRRQLEAELASLNEDSLKPYDVSESPVLVPSANNPSRPPPLSLHQRNTSGGGRSTFEEVDVLSDMED</sequence>
<protein>
    <submittedName>
        <fullName evidence="1">TB2/DP1, HVA22 family-domain-containing protein</fullName>
    </submittedName>
</protein>
<gene>
    <name evidence="1" type="ORF">BDY19DRAFT_194869</name>
</gene>
<comment type="caution">
    <text evidence="1">The sequence shown here is derived from an EMBL/GenBank/DDBJ whole genome shotgun (WGS) entry which is preliminary data.</text>
</comment>
<organism evidence="1 2">
    <name type="scientific">Irpex rosettiformis</name>
    <dbReference type="NCBI Taxonomy" id="378272"/>
    <lineage>
        <taxon>Eukaryota</taxon>
        <taxon>Fungi</taxon>
        <taxon>Dikarya</taxon>
        <taxon>Basidiomycota</taxon>
        <taxon>Agaricomycotina</taxon>
        <taxon>Agaricomycetes</taxon>
        <taxon>Polyporales</taxon>
        <taxon>Irpicaceae</taxon>
        <taxon>Irpex</taxon>
    </lineage>
</organism>
<keyword evidence="2" id="KW-1185">Reference proteome</keyword>
<evidence type="ECO:0000313" key="2">
    <source>
        <dbReference type="Proteomes" id="UP001055072"/>
    </source>
</evidence>
<proteinExistence type="predicted"/>
<evidence type="ECO:0000313" key="1">
    <source>
        <dbReference type="EMBL" id="KAI0088369.1"/>
    </source>
</evidence>
<dbReference type="Proteomes" id="UP001055072">
    <property type="component" value="Unassembled WGS sequence"/>
</dbReference>
<accession>A0ACB8U2B4</accession>
<reference evidence="1" key="1">
    <citation type="journal article" date="2021" name="Environ. Microbiol.">
        <title>Gene family expansions and transcriptome signatures uncover fungal adaptations to wood decay.</title>
        <authorList>
            <person name="Hage H."/>
            <person name="Miyauchi S."/>
            <person name="Viragh M."/>
            <person name="Drula E."/>
            <person name="Min B."/>
            <person name="Chaduli D."/>
            <person name="Navarro D."/>
            <person name="Favel A."/>
            <person name="Norest M."/>
            <person name="Lesage-Meessen L."/>
            <person name="Balint B."/>
            <person name="Merenyi Z."/>
            <person name="de Eugenio L."/>
            <person name="Morin E."/>
            <person name="Martinez A.T."/>
            <person name="Baldrian P."/>
            <person name="Stursova M."/>
            <person name="Martinez M.J."/>
            <person name="Novotny C."/>
            <person name="Magnuson J.K."/>
            <person name="Spatafora J.W."/>
            <person name="Maurice S."/>
            <person name="Pangilinan J."/>
            <person name="Andreopoulos W."/>
            <person name="LaButti K."/>
            <person name="Hundley H."/>
            <person name="Na H."/>
            <person name="Kuo A."/>
            <person name="Barry K."/>
            <person name="Lipzen A."/>
            <person name="Henrissat B."/>
            <person name="Riley R."/>
            <person name="Ahrendt S."/>
            <person name="Nagy L.G."/>
            <person name="Grigoriev I.V."/>
            <person name="Martin F."/>
            <person name="Rosso M.N."/>
        </authorList>
    </citation>
    <scope>NUCLEOTIDE SEQUENCE</scope>
    <source>
        <strain evidence="1">CBS 384.51</strain>
    </source>
</reference>
<dbReference type="EMBL" id="MU274914">
    <property type="protein sequence ID" value="KAI0088369.1"/>
    <property type="molecule type" value="Genomic_DNA"/>
</dbReference>